<keyword evidence="4 9" id="KW-0812">Transmembrane</keyword>
<dbReference type="GO" id="GO:0043952">
    <property type="term" value="P:protein transport by the Sec complex"/>
    <property type="evidence" value="ECO:0007669"/>
    <property type="project" value="UniProtKB-UniRule"/>
</dbReference>
<keyword evidence="6 9" id="KW-1133">Transmembrane helix</keyword>
<evidence type="ECO:0000256" key="6">
    <source>
        <dbReference type="ARBA" id="ARBA00022989"/>
    </source>
</evidence>
<name>A0A1M6TJM8_9FIRM</name>
<dbReference type="GO" id="GO:0008320">
    <property type="term" value="F:protein transmembrane transporter activity"/>
    <property type="evidence" value="ECO:0007669"/>
    <property type="project" value="UniProtKB-UniRule"/>
</dbReference>
<evidence type="ECO:0000256" key="7">
    <source>
        <dbReference type="ARBA" id="ARBA00023010"/>
    </source>
</evidence>
<evidence type="ECO:0000256" key="2">
    <source>
        <dbReference type="ARBA" id="ARBA00022448"/>
    </source>
</evidence>
<comment type="subunit">
    <text evidence="9">Component of the Sec protein translocase complex. Heterotrimer consisting of SecY, SecE and SecG subunits. The heterotrimers can form oligomers, although 1 heterotrimer is thought to be able to translocate proteins. Interacts with the ribosome. Interacts with SecDF, and other proteins may be involved. Interacts with SecA.</text>
</comment>
<dbReference type="Proteomes" id="UP000184082">
    <property type="component" value="Unassembled WGS sequence"/>
</dbReference>
<organism evidence="10 11">
    <name type="scientific">Caminicella sporogenes DSM 14501</name>
    <dbReference type="NCBI Taxonomy" id="1121266"/>
    <lineage>
        <taxon>Bacteria</taxon>
        <taxon>Bacillati</taxon>
        <taxon>Bacillota</taxon>
        <taxon>Clostridia</taxon>
        <taxon>Peptostreptococcales</taxon>
        <taxon>Caminicellaceae</taxon>
        <taxon>Caminicella</taxon>
    </lineage>
</organism>
<dbReference type="Gene3D" id="1.20.5.1030">
    <property type="entry name" value="Preprotein translocase secy subunit"/>
    <property type="match status" value="1"/>
</dbReference>
<comment type="similarity">
    <text evidence="9">Belongs to the SecE/SEC61-gamma family.</text>
</comment>
<reference evidence="10 11" key="1">
    <citation type="submission" date="2016-11" db="EMBL/GenBank/DDBJ databases">
        <authorList>
            <person name="Jaros S."/>
            <person name="Januszkiewicz K."/>
            <person name="Wedrychowicz H."/>
        </authorList>
    </citation>
    <scope>NUCLEOTIDE SEQUENCE [LARGE SCALE GENOMIC DNA]</scope>
    <source>
        <strain evidence="10 11">DSM 14501</strain>
    </source>
</reference>
<dbReference type="GO" id="GO:0006605">
    <property type="term" value="P:protein targeting"/>
    <property type="evidence" value="ECO:0007669"/>
    <property type="project" value="UniProtKB-UniRule"/>
</dbReference>
<dbReference type="GO" id="GO:0065002">
    <property type="term" value="P:intracellular protein transmembrane transport"/>
    <property type="evidence" value="ECO:0007669"/>
    <property type="project" value="UniProtKB-UniRule"/>
</dbReference>
<keyword evidence="7 9" id="KW-0811">Translocation</keyword>
<dbReference type="GO" id="GO:0005886">
    <property type="term" value="C:plasma membrane"/>
    <property type="evidence" value="ECO:0007669"/>
    <property type="project" value="UniProtKB-SubCell"/>
</dbReference>
<dbReference type="RefSeq" id="WP_072968757.1">
    <property type="nucleotide sequence ID" value="NZ_FRAJ01000028.1"/>
</dbReference>
<evidence type="ECO:0000256" key="9">
    <source>
        <dbReference type="HAMAP-Rule" id="MF_00422"/>
    </source>
</evidence>
<evidence type="ECO:0000256" key="8">
    <source>
        <dbReference type="ARBA" id="ARBA00023136"/>
    </source>
</evidence>
<dbReference type="InterPro" id="IPR001901">
    <property type="entry name" value="Translocase_SecE/Sec61-g"/>
</dbReference>
<dbReference type="STRING" id="1121266.SAMN02745883_02367"/>
<dbReference type="PANTHER" id="PTHR33910">
    <property type="entry name" value="PROTEIN TRANSLOCASE SUBUNIT SECE"/>
    <property type="match status" value="1"/>
</dbReference>
<evidence type="ECO:0000313" key="11">
    <source>
        <dbReference type="Proteomes" id="UP000184082"/>
    </source>
</evidence>
<keyword evidence="5 9" id="KW-0653">Protein transport</keyword>
<keyword evidence="2 9" id="KW-0813">Transport</keyword>
<dbReference type="InterPro" id="IPR038379">
    <property type="entry name" value="SecE_sf"/>
</dbReference>
<evidence type="ECO:0000256" key="5">
    <source>
        <dbReference type="ARBA" id="ARBA00022927"/>
    </source>
</evidence>
<comment type="function">
    <text evidence="9">Essential subunit of the Sec protein translocation channel SecYEG. Clamps together the 2 halves of SecY. May contact the channel plug during translocation.</text>
</comment>
<accession>A0A1M6TJM8</accession>
<dbReference type="NCBIfam" id="TIGR00964">
    <property type="entry name" value="secE_bact"/>
    <property type="match status" value="1"/>
</dbReference>
<proteinExistence type="inferred from homology"/>
<dbReference type="GO" id="GO:0009306">
    <property type="term" value="P:protein secretion"/>
    <property type="evidence" value="ECO:0007669"/>
    <property type="project" value="UniProtKB-UniRule"/>
</dbReference>
<feature type="transmembrane region" description="Helical" evidence="9">
    <location>
        <begin position="38"/>
        <end position="60"/>
    </location>
</feature>
<dbReference type="HAMAP" id="MF_00422">
    <property type="entry name" value="SecE"/>
    <property type="match status" value="1"/>
</dbReference>
<comment type="subcellular location">
    <subcellularLocation>
        <location evidence="9">Cell membrane</location>
        <topology evidence="9">Single-pass membrane protein</topology>
    </subcellularLocation>
    <subcellularLocation>
        <location evidence="1">Membrane</location>
    </subcellularLocation>
</comment>
<keyword evidence="8 9" id="KW-0472">Membrane</keyword>
<sequence length="69" mass="7517">MGTQANAPKKVGVGKFLKSVRAELKKVNWPNKQELKSYTGVVLATCGLAALGIWIADSIFGQILKFLIR</sequence>
<evidence type="ECO:0000313" key="10">
    <source>
        <dbReference type="EMBL" id="SHK57113.1"/>
    </source>
</evidence>
<dbReference type="AlphaFoldDB" id="A0A1M6TJM8"/>
<dbReference type="Pfam" id="PF00584">
    <property type="entry name" value="SecE"/>
    <property type="match status" value="1"/>
</dbReference>
<evidence type="ECO:0000256" key="3">
    <source>
        <dbReference type="ARBA" id="ARBA00022475"/>
    </source>
</evidence>
<dbReference type="EMBL" id="FRAJ01000028">
    <property type="protein sequence ID" value="SHK57113.1"/>
    <property type="molecule type" value="Genomic_DNA"/>
</dbReference>
<evidence type="ECO:0000256" key="4">
    <source>
        <dbReference type="ARBA" id="ARBA00022692"/>
    </source>
</evidence>
<protein>
    <recommendedName>
        <fullName evidence="9">Protein translocase subunit SecE</fullName>
    </recommendedName>
</protein>
<dbReference type="InterPro" id="IPR005807">
    <property type="entry name" value="SecE_bac"/>
</dbReference>
<evidence type="ECO:0000256" key="1">
    <source>
        <dbReference type="ARBA" id="ARBA00004370"/>
    </source>
</evidence>
<gene>
    <name evidence="9" type="primary">secE</name>
    <name evidence="10" type="ORF">SAMN02745883_02367</name>
</gene>
<keyword evidence="3 9" id="KW-1003">Cell membrane</keyword>
<keyword evidence="11" id="KW-1185">Reference proteome</keyword>
<dbReference type="PANTHER" id="PTHR33910:SF1">
    <property type="entry name" value="PROTEIN TRANSLOCASE SUBUNIT SECE"/>
    <property type="match status" value="1"/>
</dbReference>